<feature type="compositionally biased region" description="Basic residues" evidence="1">
    <location>
        <begin position="289"/>
        <end position="300"/>
    </location>
</feature>
<feature type="compositionally biased region" description="Polar residues" evidence="1">
    <location>
        <begin position="229"/>
        <end position="241"/>
    </location>
</feature>
<feature type="region of interest" description="Disordered" evidence="1">
    <location>
        <begin position="223"/>
        <end position="307"/>
    </location>
</feature>
<name>A0A4S2MSN2_9PEZI</name>
<dbReference type="InParanoid" id="A0A4S2MSN2"/>
<evidence type="ECO:0000313" key="2">
    <source>
        <dbReference type="EMBL" id="TGZ79178.1"/>
    </source>
</evidence>
<evidence type="ECO:0000313" key="3">
    <source>
        <dbReference type="Proteomes" id="UP000298138"/>
    </source>
</evidence>
<dbReference type="Proteomes" id="UP000298138">
    <property type="component" value="Unassembled WGS sequence"/>
</dbReference>
<dbReference type="EMBL" id="ML220134">
    <property type="protein sequence ID" value="TGZ79178.1"/>
    <property type="molecule type" value="Genomic_DNA"/>
</dbReference>
<protein>
    <submittedName>
        <fullName evidence="2">Uncharacterized protein</fullName>
    </submittedName>
</protein>
<evidence type="ECO:0000256" key="1">
    <source>
        <dbReference type="SAM" id="MobiDB-lite"/>
    </source>
</evidence>
<organism evidence="2 3">
    <name type="scientific">Ascodesmis nigricans</name>
    <dbReference type="NCBI Taxonomy" id="341454"/>
    <lineage>
        <taxon>Eukaryota</taxon>
        <taxon>Fungi</taxon>
        <taxon>Dikarya</taxon>
        <taxon>Ascomycota</taxon>
        <taxon>Pezizomycotina</taxon>
        <taxon>Pezizomycetes</taxon>
        <taxon>Pezizales</taxon>
        <taxon>Ascodesmidaceae</taxon>
        <taxon>Ascodesmis</taxon>
    </lineage>
</organism>
<keyword evidence="3" id="KW-1185">Reference proteome</keyword>
<gene>
    <name evidence="2" type="ORF">EX30DRAFT_355836</name>
</gene>
<sequence>MPALLLPATASPFAARGKPNVVLKNKVDPWLTANLKRINRIKRPLNSVPQHMKCLTETLAQPSAIWNLCTMMIEKAPTAQLDSSETHHPVSEALMACKLLHIRAYVVAVDLVLTNEISFKLAADTIDELITYHRHVYLENEKAKTWQWSEKDAQCKKLQDQFVQAVNKFVYRADQYALEGLEDDGAGELLNGKSEEVKTQIRGLFTPLLPPPPPPQRMFDVVRPPPQILPSNMPSQENAWWSASHSHSSPSQSPQHYSVSPPPVDAWKILPSSPIEDPIHHSPSPPPALHHHHHQHHHQIRYPSTTSSTSSFWSTTSTISDLAITATTAAAGGGGGYAATAPIPHLPLPKADVSGFWDDHLTTQAGSGVVAVSVVAEASFGGFGG</sequence>
<dbReference type="STRING" id="341454.A0A4S2MSN2"/>
<reference evidence="2 3" key="1">
    <citation type="submission" date="2019-04" db="EMBL/GenBank/DDBJ databases">
        <title>Comparative genomics and transcriptomics to analyze fruiting body development in filamentous ascomycetes.</title>
        <authorList>
            <consortium name="DOE Joint Genome Institute"/>
            <person name="Lutkenhaus R."/>
            <person name="Traeger S."/>
            <person name="Breuer J."/>
            <person name="Kuo A."/>
            <person name="Lipzen A."/>
            <person name="Pangilinan J."/>
            <person name="Dilworth D."/>
            <person name="Sandor L."/>
            <person name="Poggeler S."/>
            <person name="Barry K."/>
            <person name="Grigoriev I.V."/>
            <person name="Nowrousian M."/>
        </authorList>
    </citation>
    <scope>NUCLEOTIDE SEQUENCE [LARGE SCALE GENOMIC DNA]</scope>
    <source>
        <strain evidence="2 3">CBS 389.68</strain>
    </source>
</reference>
<accession>A0A4S2MSN2</accession>
<dbReference type="AlphaFoldDB" id="A0A4S2MSN2"/>
<dbReference type="OrthoDB" id="5352472at2759"/>
<feature type="compositionally biased region" description="Low complexity" evidence="1">
    <location>
        <begin position="242"/>
        <end position="259"/>
    </location>
</feature>
<proteinExistence type="predicted"/>